<organism evidence="1">
    <name type="scientific">Opuntia streptacantha</name>
    <name type="common">Prickly pear cactus</name>
    <name type="synonym">Opuntia cardona</name>
    <dbReference type="NCBI Taxonomy" id="393608"/>
    <lineage>
        <taxon>Eukaryota</taxon>
        <taxon>Viridiplantae</taxon>
        <taxon>Streptophyta</taxon>
        <taxon>Embryophyta</taxon>
        <taxon>Tracheophyta</taxon>
        <taxon>Spermatophyta</taxon>
        <taxon>Magnoliopsida</taxon>
        <taxon>eudicotyledons</taxon>
        <taxon>Gunneridae</taxon>
        <taxon>Pentapetalae</taxon>
        <taxon>Caryophyllales</taxon>
        <taxon>Cactineae</taxon>
        <taxon>Cactaceae</taxon>
        <taxon>Opuntioideae</taxon>
        <taxon>Opuntia</taxon>
    </lineage>
</organism>
<accession>A0A7C8Z7Z8</accession>
<name>A0A7C8Z7Z8_OPUST</name>
<sequence>MIHHVGNLGWWNYHGLQHTWLISGWPGSGLLPPTHSQKKKTKKEKEKKDRRLLSCTSLPMLTEQFLAGSKDLDSNIMQHYSWAGPISHCRFKYLSTISHSSI</sequence>
<evidence type="ECO:0000313" key="1">
    <source>
        <dbReference type="EMBL" id="MBA4635635.1"/>
    </source>
</evidence>
<proteinExistence type="predicted"/>
<reference evidence="1" key="2">
    <citation type="submission" date="2020-07" db="EMBL/GenBank/DDBJ databases">
        <authorList>
            <person name="Vera ALvarez R."/>
            <person name="Arias-Moreno D.M."/>
            <person name="Jimenez-Jacinto V."/>
            <person name="Jimenez-Bremont J.F."/>
            <person name="Swaminathan K."/>
            <person name="Moose S.P."/>
            <person name="Guerrero-Gonzalez M.L."/>
            <person name="Marino-Ramirez L."/>
            <person name="Landsman D."/>
            <person name="Rodriguez-Kessler M."/>
            <person name="Delgado-Sanchez P."/>
        </authorList>
    </citation>
    <scope>NUCLEOTIDE SEQUENCE</scope>
    <source>
        <tissue evidence="1">Cladode</tissue>
    </source>
</reference>
<reference evidence="1" key="1">
    <citation type="journal article" date="2013" name="J. Plant Res.">
        <title>Effect of fungi and light on seed germination of three Opuntia species from semiarid lands of central Mexico.</title>
        <authorList>
            <person name="Delgado-Sanchez P."/>
            <person name="Jimenez-Bremont J.F."/>
            <person name="Guerrero-Gonzalez Mde L."/>
            <person name="Flores J."/>
        </authorList>
    </citation>
    <scope>NUCLEOTIDE SEQUENCE</scope>
    <source>
        <tissue evidence="1">Cladode</tissue>
    </source>
</reference>
<dbReference type="AlphaFoldDB" id="A0A7C8Z7Z8"/>
<dbReference type="EMBL" id="GISG01096296">
    <property type="protein sequence ID" value="MBA4635635.1"/>
    <property type="molecule type" value="Transcribed_RNA"/>
</dbReference>
<protein>
    <submittedName>
        <fullName evidence="1">Uncharacterized protein</fullName>
    </submittedName>
</protein>